<comment type="caution">
    <text evidence="1">The sequence shown here is derived from an EMBL/GenBank/DDBJ whole genome shotgun (WGS) entry which is preliminary data.</text>
</comment>
<reference evidence="1 2" key="1">
    <citation type="submission" date="2017-08" db="EMBL/GenBank/DDBJ databases">
        <title>Draft genome sequences of 64 type strains of genus Staph aureus.</title>
        <authorList>
            <person name="Cole K."/>
            <person name="Golubchik T."/>
            <person name="Russell J."/>
            <person name="Foster D."/>
            <person name="Llewelyn M."/>
            <person name="Wilson D."/>
            <person name="Crook D."/>
            <person name="Paul J."/>
        </authorList>
    </citation>
    <scope>NUCLEOTIDE SEQUENCE [LARGE SCALE GENOMIC DNA]</scope>
    <source>
        <strain evidence="1 2">DSM 21968</strain>
    </source>
</reference>
<dbReference type="AlphaFoldDB" id="A0A2K3YKR4"/>
<dbReference type="EMBL" id="PPRF01000059">
    <property type="protein sequence ID" value="PNZ26183.1"/>
    <property type="molecule type" value="Genomic_DNA"/>
</dbReference>
<proteinExistence type="predicted"/>
<dbReference type="OrthoDB" id="2400823at2"/>
<dbReference type="SUPFAM" id="SSF47413">
    <property type="entry name" value="lambda repressor-like DNA-binding domains"/>
    <property type="match status" value="1"/>
</dbReference>
<dbReference type="Gene3D" id="1.10.260.40">
    <property type="entry name" value="lambda repressor-like DNA-binding domains"/>
    <property type="match status" value="1"/>
</dbReference>
<name>A0A2K3YKR4_9STAP</name>
<evidence type="ECO:0000313" key="1">
    <source>
        <dbReference type="EMBL" id="PNZ26183.1"/>
    </source>
</evidence>
<dbReference type="GO" id="GO:0003677">
    <property type="term" value="F:DNA binding"/>
    <property type="evidence" value="ECO:0007669"/>
    <property type="project" value="InterPro"/>
</dbReference>
<evidence type="ECO:0008006" key="3">
    <source>
        <dbReference type="Google" id="ProtNLM"/>
    </source>
</evidence>
<keyword evidence="2" id="KW-1185">Reference proteome</keyword>
<sequence>MSELRKEIEKLLESNISGYKISKETGVSQGRISDLRNGKRSLDGISLGTAEKLYKYQKQLEK</sequence>
<dbReference type="InterPro" id="IPR010982">
    <property type="entry name" value="Lambda_DNA-bd_dom_sf"/>
</dbReference>
<dbReference type="Proteomes" id="UP000242752">
    <property type="component" value="Unassembled WGS sequence"/>
</dbReference>
<organism evidence="1 2">
    <name type="scientific">Staphylococcus rostri</name>
    <dbReference type="NCBI Taxonomy" id="522262"/>
    <lineage>
        <taxon>Bacteria</taxon>
        <taxon>Bacillati</taxon>
        <taxon>Bacillota</taxon>
        <taxon>Bacilli</taxon>
        <taxon>Bacillales</taxon>
        <taxon>Staphylococcaceae</taxon>
        <taxon>Staphylococcus</taxon>
    </lineage>
</organism>
<dbReference type="RefSeq" id="WP_103358620.1">
    <property type="nucleotide sequence ID" value="NZ_CP113107.1"/>
</dbReference>
<gene>
    <name evidence="1" type="ORF">CD122_08735</name>
</gene>
<evidence type="ECO:0000313" key="2">
    <source>
        <dbReference type="Proteomes" id="UP000242752"/>
    </source>
</evidence>
<protein>
    <recommendedName>
        <fullName evidence="3">HTH cro/C1-type domain-containing protein</fullName>
    </recommendedName>
</protein>
<accession>A0A2K3YKR4</accession>